<reference evidence="1 2" key="1">
    <citation type="journal article" date="2023" name="Plants (Basel)">
        <title>Bridging the Gap: Combining Genomics and Transcriptomics Approaches to Understand Stylosanthes scabra, an Orphan Legume from the Brazilian Caatinga.</title>
        <authorList>
            <person name="Ferreira-Neto J.R.C."/>
            <person name="da Silva M.D."/>
            <person name="Binneck E."/>
            <person name="de Melo N.F."/>
            <person name="da Silva R.H."/>
            <person name="de Melo A.L.T.M."/>
            <person name="Pandolfi V."/>
            <person name="Bustamante F.O."/>
            <person name="Brasileiro-Vidal A.C."/>
            <person name="Benko-Iseppon A.M."/>
        </authorList>
    </citation>
    <scope>NUCLEOTIDE SEQUENCE [LARGE SCALE GENOMIC DNA]</scope>
    <source>
        <tissue evidence="1">Leaves</tissue>
    </source>
</reference>
<name>A0ABU6Y2M7_9FABA</name>
<proteinExistence type="predicted"/>
<comment type="caution">
    <text evidence="1">The sequence shown here is derived from an EMBL/GenBank/DDBJ whole genome shotgun (WGS) entry which is preliminary data.</text>
</comment>
<sequence length="130" mass="14417">MSCKFEDVNVFKVEEFLFGKPTKVFSDGILSSMLIDSVKSVASATSEDEYSTEFVIAFDTTTFGEGNAKGLGGQPLSLCEVRLVDALEEKRDHKLRDWNWKKPSVKLSETASLLSTSEFDVVGVFIGRSY</sequence>
<evidence type="ECO:0000313" key="1">
    <source>
        <dbReference type="EMBL" id="MED6204219.1"/>
    </source>
</evidence>
<dbReference type="EMBL" id="JASCZI010241671">
    <property type="protein sequence ID" value="MED6204219.1"/>
    <property type="molecule type" value="Genomic_DNA"/>
</dbReference>
<organism evidence="1 2">
    <name type="scientific">Stylosanthes scabra</name>
    <dbReference type="NCBI Taxonomy" id="79078"/>
    <lineage>
        <taxon>Eukaryota</taxon>
        <taxon>Viridiplantae</taxon>
        <taxon>Streptophyta</taxon>
        <taxon>Embryophyta</taxon>
        <taxon>Tracheophyta</taxon>
        <taxon>Spermatophyta</taxon>
        <taxon>Magnoliopsida</taxon>
        <taxon>eudicotyledons</taxon>
        <taxon>Gunneridae</taxon>
        <taxon>Pentapetalae</taxon>
        <taxon>rosids</taxon>
        <taxon>fabids</taxon>
        <taxon>Fabales</taxon>
        <taxon>Fabaceae</taxon>
        <taxon>Papilionoideae</taxon>
        <taxon>50 kb inversion clade</taxon>
        <taxon>dalbergioids sensu lato</taxon>
        <taxon>Dalbergieae</taxon>
        <taxon>Pterocarpus clade</taxon>
        <taxon>Stylosanthes</taxon>
    </lineage>
</organism>
<keyword evidence="2" id="KW-1185">Reference proteome</keyword>
<gene>
    <name evidence="1" type="ORF">PIB30_007335</name>
</gene>
<accession>A0ABU6Y2M7</accession>
<protein>
    <submittedName>
        <fullName evidence="1">Uncharacterized protein</fullName>
    </submittedName>
</protein>
<evidence type="ECO:0000313" key="2">
    <source>
        <dbReference type="Proteomes" id="UP001341840"/>
    </source>
</evidence>
<dbReference type="Proteomes" id="UP001341840">
    <property type="component" value="Unassembled WGS sequence"/>
</dbReference>